<dbReference type="GO" id="GO:0003677">
    <property type="term" value="F:DNA binding"/>
    <property type="evidence" value="ECO:0007669"/>
    <property type="project" value="InterPro"/>
</dbReference>
<dbReference type="GO" id="GO:0009307">
    <property type="term" value="P:DNA restriction-modification system"/>
    <property type="evidence" value="ECO:0007669"/>
    <property type="project" value="UniProtKB-KW"/>
</dbReference>
<dbReference type="PRINTS" id="PR00506">
    <property type="entry name" value="D21N6MTFRASE"/>
</dbReference>
<dbReference type="PATRIC" id="fig|1053226.3.peg.3987"/>
<dbReference type="GO" id="GO:0008170">
    <property type="term" value="F:N-methyltransferase activity"/>
    <property type="evidence" value="ECO:0007669"/>
    <property type="project" value="InterPro"/>
</dbReference>
<comment type="caution">
    <text evidence="7">The sequence shown here is derived from an EMBL/GenBank/DDBJ whole genome shotgun (WGS) entry which is preliminary data.</text>
</comment>
<accession>J8H8W3</accession>
<keyword evidence="5" id="KW-0680">Restriction system</keyword>
<evidence type="ECO:0000256" key="1">
    <source>
        <dbReference type="ARBA" id="ARBA00006594"/>
    </source>
</evidence>
<dbReference type="EMBL" id="AHEU01000026">
    <property type="protein sequence ID" value="EJR29582.1"/>
    <property type="molecule type" value="Genomic_DNA"/>
</dbReference>
<sequence>MFNKISNESLNLIEENIKVIQEHFPEAVSEGKVDFEKLGVLLGQEEYHDVNTTYQLTWKNKNKAIKNVQVPSKETLRPDKSTSVNWDETQNIYIEGDNFEALKLMQKSYFGKVKLIYIDPPYNTGQDFVYPDDYQDTMANYKMLTDQMTKANQETNGRFHTDWLNMIYPRLRLARNLLQDDGVIFISIDDSEVANLRLICDEIFGSTNFIAQVIWERAYSPVNLKKHFSESHDYILCYAKNIDNLICNGLKREEEGLARYKNPDNDSRGPWKASDLSVGPVIEEKVYEIITPSGRKVMPPAGYCWRLSKERFQEFVKDNRIWFGESGNNVPAIKRFLSEVKSTVTPMTIWKYADVGHSQEAKQALKKLFDDKAYFDYPKPVKLMKRILELYSNPNTNDIVLDFFSGSATMAHAVMEMNAEDKGNRRFIMVQFPEKLKENTEAYSNGMKSICDIGKERIRLAAQKIMSEFSSEDLDLGFKVFQLDSSNIKPWNNTDAVEDLLSHLESNIIEGRTNEDLLYEILLKIGLPLTAPIEIIDINRKVVYNVAFGSVLLCLDDDITIDVVNEMLTYVSEDIETKVIFKEIGFRDDTAKTNAIQTLKKHGIKEENIRSV</sequence>
<evidence type="ECO:0000256" key="2">
    <source>
        <dbReference type="ARBA" id="ARBA00022603"/>
    </source>
</evidence>
<evidence type="ECO:0000259" key="6">
    <source>
        <dbReference type="Pfam" id="PF01555"/>
    </source>
</evidence>
<organism evidence="7 8">
    <name type="scientific">Bacillus cereus VD048</name>
    <dbReference type="NCBI Taxonomy" id="1053226"/>
    <lineage>
        <taxon>Bacteria</taxon>
        <taxon>Bacillati</taxon>
        <taxon>Bacillota</taxon>
        <taxon>Bacilli</taxon>
        <taxon>Bacillales</taxon>
        <taxon>Bacillaceae</taxon>
        <taxon>Bacillus</taxon>
        <taxon>Bacillus cereus group</taxon>
    </lineage>
</organism>
<evidence type="ECO:0000256" key="4">
    <source>
        <dbReference type="ARBA" id="ARBA00022691"/>
    </source>
</evidence>
<protein>
    <recommendedName>
        <fullName evidence="6">DNA methylase N-4/N-6 domain-containing protein</fullName>
    </recommendedName>
</protein>
<dbReference type="InterPro" id="IPR029063">
    <property type="entry name" value="SAM-dependent_MTases_sf"/>
</dbReference>
<dbReference type="InterPro" id="IPR002941">
    <property type="entry name" value="DNA_methylase_N4/N6"/>
</dbReference>
<evidence type="ECO:0000313" key="7">
    <source>
        <dbReference type="EMBL" id="EJR29582.1"/>
    </source>
</evidence>
<dbReference type="Proteomes" id="UP000006960">
    <property type="component" value="Unassembled WGS sequence"/>
</dbReference>
<dbReference type="SUPFAM" id="SSF53335">
    <property type="entry name" value="S-adenosyl-L-methionine-dependent methyltransferases"/>
    <property type="match status" value="1"/>
</dbReference>
<gene>
    <name evidence="7" type="ORF">IIG_03906</name>
</gene>
<evidence type="ECO:0000256" key="5">
    <source>
        <dbReference type="ARBA" id="ARBA00022747"/>
    </source>
</evidence>
<dbReference type="RefSeq" id="WP_002166255.1">
    <property type="nucleotide sequence ID" value="NZ_JH792310.1"/>
</dbReference>
<reference evidence="7 8" key="1">
    <citation type="submission" date="2012-04" db="EMBL/GenBank/DDBJ databases">
        <title>The Genome Sequence of Bacillus cereus VD048.</title>
        <authorList>
            <consortium name="The Broad Institute Genome Sequencing Platform"/>
            <consortium name="The Broad Institute Genome Sequencing Center for Infectious Disease"/>
            <person name="Feldgarden M."/>
            <person name="Van der Auwera G.A."/>
            <person name="Mahillon J."/>
            <person name="Duprez V."/>
            <person name="Timmery S."/>
            <person name="Mattelet C."/>
            <person name="Dierick K."/>
            <person name="Sun M."/>
            <person name="Yu Z."/>
            <person name="Zhu L."/>
            <person name="Hu X."/>
            <person name="Shank E.B."/>
            <person name="Swiecicka I."/>
            <person name="Hansen B.M."/>
            <person name="Andrup L."/>
            <person name="Young S.K."/>
            <person name="Zeng Q."/>
            <person name="Gargeya S."/>
            <person name="Fitzgerald M."/>
            <person name="Haas B."/>
            <person name="Abouelleil A."/>
            <person name="Alvarado L."/>
            <person name="Arachchi H.M."/>
            <person name="Berlin A."/>
            <person name="Chapman S.B."/>
            <person name="Goldberg J."/>
            <person name="Griggs A."/>
            <person name="Gujja S."/>
            <person name="Hansen M."/>
            <person name="Howarth C."/>
            <person name="Imamovic A."/>
            <person name="Larimer J."/>
            <person name="McCowen C."/>
            <person name="Montmayeur A."/>
            <person name="Murphy C."/>
            <person name="Neiman D."/>
            <person name="Pearson M."/>
            <person name="Priest M."/>
            <person name="Roberts A."/>
            <person name="Saif S."/>
            <person name="Shea T."/>
            <person name="Sisk P."/>
            <person name="Sykes S."/>
            <person name="Wortman J."/>
            <person name="Nusbaum C."/>
            <person name="Birren B."/>
        </authorList>
    </citation>
    <scope>NUCLEOTIDE SEQUENCE [LARGE SCALE GENOMIC DNA]</scope>
    <source>
        <strain evidence="7 8">VD048</strain>
    </source>
</reference>
<keyword evidence="4" id="KW-0949">S-adenosyl-L-methionine</keyword>
<evidence type="ECO:0000313" key="8">
    <source>
        <dbReference type="Proteomes" id="UP000006960"/>
    </source>
</evidence>
<dbReference type="Pfam" id="PF01555">
    <property type="entry name" value="N6_N4_Mtase"/>
    <property type="match status" value="1"/>
</dbReference>
<dbReference type="InterPro" id="IPR002295">
    <property type="entry name" value="N4/N6-MTase_EcoPI_Mod-like"/>
</dbReference>
<name>J8H8W3_BACCE</name>
<feature type="domain" description="DNA methylase N-4/N-6" evidence="6">
    <location>
        <begin position="113"/>
        <end position="438"/>
    </location>
</feature>
<dbReference type="InterPro" id="IPR002052">
    <property type="entry name" value="DNA_methylase_N6_adenine_CS"/>
</dbReference>
<comment type="similarity">
    <text evidence="1">Belongs to the N(4)/N(6)-methyltransferase family.</text>
</comment>
<dbReference type="GO" id="GO:0032259">
    <property type="term" value="P:methylation"/>
    <property type="evidence" value="ECO:0007669"/>
    <property type="project" value="UniProtKB-KW"/>
</dbReference>
<dbReference type="Gene3D" id="3.40.50.150">
    <property type="entry name" value="Vaccinia Virus protein VP39"/>
    <property type="match status" value="1"/>
</dbReference>
<dbReference type="HOGENOM" id="CLU_020164_2_1_9"/>
<dbReference type="PROSITE" id="PS00092">
    <property type="entry name" value="N6_MTASE"/>
    <property type="match status" value="1"/>
</dbReference>
<evidence type="ECO:0000256" key="3">
    <source>
        <dbReference type="ARBA" id="ARBA00022679"/>
    </source>
</evidence>
<keyword evidence="2" id="KW-0489">Methyltransferase</keyword>
<dbReference type="REBASE" id="74904">
    <property type="entry name" value="M.BceVD48ORF3906P"/>
</dbReference>
<keyword evidence="3" id="KW-0808">Transferase</keyword>
<dbReference type="PIRSF" id="PIRSF015855">
    <property type="entry name" value="TypeIII_Mtase_mKpnI"/>
    <property type="match status" value="1"/>
</dbReference>
<dbReference type="AlphaFoldDB" id="J8H8W3"/>
<proteinExistence type="inferred from homology"/>